<dbReference type="GO" id="GO:0004521">
    <property type="term" value="F:RNA endonuclease activity"/>
    <property type="evidence" value="ECO:0007669"/>
    <property type="project" value="TreeGrafter"/>
</dbReference>
<dbReference type="InterPro" id="IPR044925">
    <property type="entry name" value="His-Me_finger_sf"/>
</dbReference>
<dbReference type="InterPro" id="IPR020821">
    <property type="entry name" value="ENPP1-3/EXOG-like_nuc-like"/>
</dbReference>
<feature type="domain" description="ENPP1-3/EXOG-like endonuclease/phosphodiesterase" evidence="5">
    <location>
        <begin position="98"/>
        <end position="276"/>
    </location>
</feature>
<protein>
    <submittedName>
        <fullName evidence="7">Tengl1</fullName>
    </submittedName>
</protein>
<dbReference type="InterPro" id="IPR044929">
    <property type="entry name" value="DNA/RNA_non-sp_Endonuclease_sf"/>
</dbReference>
<dbReference type="OrthoDB" id="5418055at2759"/>
<name>A0A0M4EA43_DROBS</name>
<evidence type="ECO:0000256" key="1">
    <source>
        <dbReference type="ARBA" id="ARBA00010052"/>
    </source>
</evidence>
<evidence type="ECO:0000259" key="5">
    <source>
        <dbReference type="SMART" id="SM00477"/>
    </source>
</evidence>
<comment type="similarity">
    <text evidence="1">Belongs to the DNA/RNA non-specific endonuclease family.</text>
</comment>
<dbReference type="GO" id="GO:0000014">
    <property type="term" value="F:single-stranded DNA endodeoxyribonuclease activity"/>
    <property type="evidence" value="ECO:0007669"/>
    <property type="project" value="TreeGrafter"/>
</dbReference>
<dbReference type="Gene3D" id="3.40.570.10">
    <property type="entry name" value="Extracellular Endonuclease, subunit A"/>
    <property type="match status" value="1"/>
</dbReference>
<dbReference type="AlphaFoldDB" id="A0A0M4EA43"/>
<keyword evidence="3" id="KW-0378">Hydrolase</keyword>
<accession>A0A0M4EA43</accession>
<dbReference type="Pfam" id="PF01223">
    <property type="entry name" value="Endonuclease_NS"/>
    <property type="match status" value="1"/>
</dbReference>
<dbReference type="SMART" id="SM00892">
    <property type="entry name" value="Endonuclease_NS"/>
    <property type="match status" value="1"/>
</dbReference>
<keyword evidence="3" id="KW-0255">Endonuclease</keyword>
<reference evidence="7 8" key="1">
    <citation type="submission" date="2015-08" db="EMBL/GenBank/DDBJ databases">
        <title>Ancestral chromatin configuration constrains chromatin evolution on differentiating sex chromosomes in Drosophila.</title>
        <authorList>
            <person name="Zhou Q."/>
            <person name="Bachtrog D."/>
        </authorList>
    </citation>
    <scope>NUCLEOTIDE SEQUENCE [LARGE SCALE GENOMIC DNA]</scope>
    <source>
        <tissue evidence="7">Whole larvae</tissue>
    </source>
</reference>
<dbReference type="GO" id="GO:0005743">
    <property type="term" value="C:mitochondrial inner membrane"/>
    <property type="evidence" value="ECO:0007669"/>
    <property type="project" value="TreeGrafter"/>
</dbReference>
<feature type="binding site" evidence="4">
    <location>
        <position position="161"/>
    </location>
    <ligand>
        <name>Mg(2+)</name>
        <dbReference type="ChEBI" id="CHEBI:18420"/>
        <note>catalytic</note>
    </ligand>
</feature>
<evidence type="ECO:0000256" key="4">
    <source>
        <dbReference type="PIRSR" id="PIRSR640255-2"/>
    </source>
</evidence>
<evidence type="ECO:0000256" key="2">
    <source>
        <dbReference type="ARBA" id="ARBA00022722"/>
    </source>
</evidence>
<keyword evidence="8" id="KW-1185">Reference proteome</keyword>
<evidence type="ECO:0000256" key="3">
    <source>
        <dbReference type="ARBA" id="ARBA00022759"/>
    </source>
</evidence>
<dbReference type="InterPro" id="IPR001604">
    <property type="entry name" value="Endo_G_ENPP1-like_dom"/>
</dbReference>
<dbReference type="InterPro" id="IPR040255">
    <property type="entry name" value="Non-specific_endonuclease"/>
</dbReference>
<feature type="non-terminal residue" evidence="7">
    <location>
        <position position="281"/>
    </location>
</feature>
<dbReference type="GO" id="GO:0005634">
    <property type="term" value="C:nucleus"/>
    <property type="evidence" value="ECO:0007669"/>
    <property type="project" value="TreeGrafter"/>
</dbReference>
<dbReference type="SMR" id="A0A0M4EA43"/>
<dbReference type="Proteomes" id="UP000494163">
    <property type="component" value="Chromosome 2L"/>
</dbReference>
<sequence length="281" mass="32699">MDSELRSTLAIVAATAGTFFALGAYYQHQHVIRNIKKLEQRNPHAFFIRRKLYALLNIFRVNENAEVYEDSGDVSSHKLGSIMKYGFPSMNEISLNETFNFVTSFDRRNSAIQWMCEHIEHRSSTPTNTNLNLRQTPLHQTEAGRVFFMSNIKPFLSRGFNLRIWEQLQRYVQEVAHDYGSVYVYTGSIYLPREVKCSSWYLEFQPEDTSLVAVPTHFFKVLIIEPSRRDNAPYAESYVLPNLNIKDNLDLRMLLCDLRDIENATGLKFFDGLDRNFVNTQ</sequence>
<dbReference type="PANTHER" id="PTHR13966">
    <property type="entry name" value="ENDONUCLEASE RELATED"/>
    <property type="match status" value="1"/>
</dbReference>
<dbReference type="SMART" id="SM00477">
    <property type="entry name" value="NUC"/>
    <property type="match status" value="1"/>
</dbReference>
<evidence type="ECO:0000313" key="7">
    <source>
        <dbReference type="EMBL" id="ALC40140.1"/>
    </source>
</evidence>
<feature type="domain" description="DNA/RNA non-specific endonuclease/pyrophosphatase/phosphodiesterase" evidence="6">
    <location>
        <begin position="97"/>
        <end position="276"/>
    </location>
</feature>
<dbReference type="GO" id="GO:0046872">
    <property type="term" value="F:metal ion binding"/>
    <property type="evidence" value="ECO:0007669"/>
    <property type="project" value="UniProtKB-KW"/>
</dbReference>
<evidence type="ECO:0000259" key="6">
    <source>
        <dbReference type="SMART" id="SM00892"/>
    </source>
</evidence>
<organism evidence="7 8">
    <name type="scientific">Drosophila busckii</name>
    <name type="common">Fruit fly</name>
    <dbReference type="NCBI Taxonomy" id="30019"/>
    <lineage>
        <taxon>Eukaryota</taxon>
        <taxon>Metazoa</taxon>
        <taxon>Ecdysozoa</taxon>
        <taxon>Arthropoda</taxon>
        <taxon>Hexapoda</taxon>
        <taxon>Insecta</taxon>
        <taxon>Pterygota</taxon>
        <taxon>Neoptera</taxon>
        <taxon>Endopterygota</taxon>
        <taxon>Diptera</taxon>
        <taxon>Brachycera</taxon>
        <taxon>Muscomorpha</taxon>
        <taxon>Ephydroidea</taxon>
        <taxon>Drosophilidae</taxon>
        <taxon>Drosophila</taxon>
    </lineage>
</organism>
<dbReference type="GO" id="GO:0003676">
    <property type="term" value="F:nucleic acid binding"/>
    <property type="evidence" value="ECO:0007669"/>
    <property type="project" value="InterPro"/>
</dbReference>
<dbReference type="OMA" id="SNSWFLE"/>
<proteinExistence type="inferred from homology"/>
<keyword evidence="2" id="KW-0540">Nuclease</keyword>
<dbReference type="STRING" id="30019.A0A0M4EA43"/>
<evidence type="ECO:0000313" key="8">
    <source>
        <dbReference type="Proteomes" id="UP000494163"/>
    </source>
</evidence>
<keyword evidence="4" id="KW-0479">Metal-binding</keyword>
<dbReference type="PANTHER" id="PTHR13966:SF5">
    <property type="entry name" value="ENDONUCLEASE G, MITOCHONDRIAL"/>
    <property type="match status" value="1"/>
</dbReference>
<dbReference type="EMBL" id="CP012523">
    <property type="protein sequence ID" value="ALC40140.1"/>
    <property type="molecule type" value="Genomic_DNA"/>
</dbReference>
<dbReference type="SUPFAM" id="SSF54060">
    <property type="entry name" value="His-Me finger endonucleases"/>
    <property type="match status" value="1"/>
</dbReference>
<dbReference type="GO" id="GO:0006309">
    <property type="term" value="P:apoptotic DNA fragmentation"/>
    <property type="evidence" value="ECO:0007669"/>
    <property type="project" value="TreeGrafter"/>
</dbReference>
<gene>
    <name evidence="7" type="ORF">Dbus_chr2Lg2225</name>
</gene>